<evidence type="ECO:0000256" key="2">
    <source>
        <dbReference type="SAM" id="Phobius"/>
    </source>
</evidence>
<dbReference type="Pfam" id="PF03096">
    <property type="entry name" value="Ndr"/>
    <property type="match status" value="1"/>
</dbReference>
<protein>
    <submittedName>
        <fullName evidence="3">Uncharacterized protein</fullName>
    </submittedName>
</protein>
<evidence type="ECO:0000313" key="4">
    <source>
        <dbReference type="Proteomes" id="UP000593578"/>
    </source>
</evidence>
<accession>A0A7J8PY07</accession>
<dbReference type="Gene3D" id="3.40.50.1820">
    <property type="entry name" value="alpha/beta hydrolase"/>
    <property type="match status" value="1"/>
</dbReference>
<proteinExistence type="inferred from homology"/>
<evidence type="ECO:0000256" key="1">
    <source>
        <dbReference type="ARBA" id="ARBA00005598"/>
    </source>
</evidence>
<evidence type="ECO:0000313" key="3">
    <source>
        <dbReference type="EMBL" id="MBA0594181.1"/>
    </source>
</evidence>
<dbReference type="InterPro" id="IPR029058">
    <property type="entry name" value="AB_hydrolase_fold"/>
</dbReference>
<dbReference type="SUPFAM" id="SSF53474">
    <property type="entry name" value="alpha/beta-Hydrolases"/>
    <property type="match status" value="1"/>
</dbReference>
<comment type="similarity">
    <text evidence="1">Belongs to the NDRG family.</text>
</comment>
<name>A0A7J8PY07_GOSRA</name>
<dbReference type="InterPro" id="IPR004142">
    <property type="entry name" value="NDRG"/>
</dbReference>
<dbReference type="AlphaFoldDB" id="A0A7J8PY07"/>
<reference evidence="3 4" key="1">
    <citation type="journal article" date="2019" name="Genome Biol. Evol.">
        <title>Insights into the evolution of the New World diploid cottons (Gossypium, subgenus Houzingenia) based on genome sequencing.</title>
        <authorList>
            <person name="Grover C.E."/>
            <person name="Arick M.A. 2nd"/>
            <person name="Thrash A."/>
            <person name="Conover J.L."/>
            <person name="Sanders W.S."/>
            <person name="Peterson D.G."/>
            <person name="Frelichowski J.E."/>
            <person name="Scheffler J.A."/>
            <person name="Scheffler B.E."/>
            <person name="Wendel J.F."/>
        </authorList>
    </citation>
    <scope>NUCLEOTIDE SEQUENCE [LARGE SCALE GENOMIC DNA]</scope>
    <source>
        <strain evidence="3">8</strain>
        <tissue evidence="3">Leaf</tissue>
    </source>
</reference>
<gene>
    <name evidence="3" type="ORF">Gorai_011096</name>
</gene>
<keyword evidence="2" id="KW-1133">Transmembrane helix</keyword>
<dbReference type="Proteomes" id="UP000593578">
    <property type="component" value="Unassembled WGS sequence"/>
</dbReference>
<keyword evidence="2" id="KW-0812">Transmembrane</keyword>
<feature type="transmembrane region" description="Helical" evidence="2">
    <location>
        <begin position="60"/>
        <end position="83"/>
    </location>
</feature>
<dbReference type="PANTHER" id="PTHR11034">
    <property type="entry name" value="N-MYC DOWNSTREAM REGULATED"/>
    <property type="match status" value="1"/>
</dbReference>
<keyword evidence="2" id="KW-0472">Membrane</keyword>
<dbReference type="EMBL" id="JABEZZ010000009">
    <property type="protein sequence ID" value="MBA0594181.1"/>
    <property type="molecule type" value="Genomic_DNA"/>
</dbReference>
<comment type="caution">
    <text evidence="3">The sequence shown here is derived from an EMBL/GenBank/DDBJ whole genome shotgun (WGS) entry which is preliminary data.</text>
</comment>
<feature type="non-terminal residue" evidence="3">
    <location>
        <position position="104"/>
    </location>
</feature>
<sequence length="104" mass="11432">ISCFQGLFFCPEASSLLLHNFCIYHISPPGHEFGAPPICPDGFMPSVDDLADQIVEVLNFFGLGAVMCMGVTAGAYILTLFAVSQVARHMQNFSFFPFPHFPDK</sequence>
<organism evidence="3 4">
    <name type="scientific">Gossypium raimondii</name>
    <name type="common">Peruvian cotton</name>
    <name type="synonym">Gossypium klotzschianum subsp. raimondii</name>
    <dbReference type="NCBI Taxonomy" id="29730"/>
    <lineage>
        <taxon>Eukaryota</taxon>
        <taxon>Viridiplantae</taxon>
        <taxon>Streptophyta</taxon>
        <taxon>Embryophyta</taxon>
        <taxon>Tracheophyta</taxon>
        <taxon>Spermatophyta</taxon>
        <taxon>Magnoliopsida</taxon>
        <taxon>eudicotyledons</taxon>
        <taxon>Gunneridae</taxon>
        <taxon>Pentapetalae</taxon>
        <taxon>rosids</taxon>
        <taxon>malvids</taxon>
        <taxon>Malvales</taxon>
        <taxon>Malvaceae</taxon>
        <taxon>Malvoideae</taxon>
        <taxon>Gossypium</taxon>
    </lineage>
</organism>